<dbReference type="Proteomes" id="UP000009286">
    <property type="component" value="Chromosome"/>
</dbReference>
<dbReference type="STRING" id="856793.MICA_1421"/>
<accession>G2KM43</accession>
<organism evidence="1 2">
    <name type="scientific">Micavibrio aeruginosavorus (strain ARL-13)</name>
    <dbReference type="NCBI Taxonomy" id="856793"/>
    <lineage>
        <taxon>Bacteria</taxon>
        <taxon>Pseudomonadati</taxon>
        <taxon>Bdellovibrionota</taxon>
        <taxon>Bdellovibrionia</taxon>
        <taxon>Bdellovibrionales</taxon>
        <taxon>Pseudobdellovibrionaceae</taxon>
        <taxon>Micavibrio</taxon>
    </lineage>
</organism>
<keyword evidence="2" id="KW-1185">Reference proteome</keyword>
<evidence type="ECO:0000313" key="1">
    <source>
        <dbReference type="EMBL" id="AEP09739.1"/>
    </source>
</evidence>
<evidence type="ECO:0000313" key="2">
    <source>
        <dbReference type="Proteomes" id="UP000009286"/>
    </source>
</evidence>
<dbReference type="HOGENOM" id="CLU_1501830_0_0_5"/>
<name>G2KM43_MICAA</name>
<reference evidence="1 2" key="1">
    <citation type="journal article" date="2011" name="BMC Genomics">
        <title>Genomic insights into an obligate epibiotic bacterial predator: Micavibrio aeruginosavorus ARL-13.</title>
        <authorList>
            <person name="Wang Z."/>
            <person name="Kadouri D."/>
            <person name="Wu M."/>
        </authorList>
    </citation>
    <scope>NUCLEOTIDE SEQUENCE [LARGE SCALE GENOMIC DNA]</scope>
    <source>
        <strain evidence="1 2">ARL-13</strain>
    </source>
</reference>
<dbReference type="EMBL" id="CP002382">
    <property type="protein sequence ID" value="AEP09739.1"/>
    <property type="molecule type" value="Genomic_DNA"/>
</dbReference>
<dbReference type="AlphaFoldDB" id="G2KM43"/>
<sequence>MTYHQWRAYGPPSFYLGKETAMNRLFNAIHQFNCLSGINRMYAASAMTNNDTDEFMRLMSLAHEYGRIKSVVTPQMVKTLSERLVRDIVPSLSKATLSEDAQRSLGRFIDVCRMIQGHESLQLAVPGQVIGPVVQLVLQHRRVGDLVRLRRALDGSLMGAFVDGVVHEDGPVLMGDVLVKSYRDRLDAARAVTPARRQPR</sequence>
<proteinExistence type="predicted"/>
<protein>
    <submittedName>
        <fullName evidence="1">Uncharacterized protein</fullName>
    </submittedName>
</protein>
<dbReference type="KEGG" id="mai:MICA_1421"/>
<gene>
    <name evidence="1" type="ordered locus">MICA_1421</name>
</gene>